<reference evidence="1" key="1">
    <citation type="submission" date="2019-08" db="EMBL/GenBank/DDBJ databases">
        <authorList>
            <person name="Kucharzyk K."/>
            <person name="Murdoch R.W."/>
            <person name="Higgins S."/>
            <person name="Loffler F."/>
        </authorList>
    </citation>
    <scope>NUCLEOTIDE SEQUENCE</scope>
</reference>
<sequence length="298" mass="33270">MLHQAVKTYIAPIFIEANESQDTSDLSAADFDEDAFFSALNSAANQFSPMLGEPVNYMLQNRLYDFTDSDTKMDSSFTTYISDYHAPFIFSRWTGAADDIATTLHELGHFTSYYHNASVGYSAGDSLDLAEVDSQALVLLLFDDYESFYGDLADEAKAAALIDAMYSLLSGCMEDEFQQEIYANPTMTLDEINALYARLAAEYGLEEVYGYLGTEWVLVSHTFQTPLYYISYAASMVPALELFDIAQNDPDAAKVAYFNILMRDPYAGLDEVLQKNGLNSVFSETTVARIAEILKEYV</sequence>
<name>A0A645EIQ6_9ZZZZ</name>
<comment type="caution">
    <text evidence="1">The sequence shown here is derived from an EMBL/GenBank/DDBJ whole genome shotgun (WGS) entry which is preliminary data.</text>
</comment>
<gene>
    <name evidence="1" type="ORF">SDC9_149043</name>
</gene>
<dbReference type="SUPFAM" id="SSF55486">
    <property type="entry name" value="Metalloproteases ('zincins'), catalytic domain"/>
    <property type="match status" value="1"/>
</dbReference>
<evidence type="ECO:0000313" key="1">
    <source>
        <dbReference type="EMBL" id="MPN01831.1"/>
    </source>
</evidence>
<protein>
    <recommendedName>
        <fullName evidence="2">Peptidase M3A/M3B catalytic domain-containing protein</fullName>
    </recommendedName>
</protein>
<organism evidence="1">
    <name type="scientific">bioreactor metagenome</name>
    <dbReference type="NCBI Taxonomy" id="1076179"/>
    <lineage>
        <taxon>unclassified sequences</taxon>
        <taxon>metagenomes</taxon>
        <taxon>ecological metagenomes</taxon>
    </lineage>
</organism>
<dbReference type="AlphaFoldDB" id="A0A645EIQ6"/>
<accession>A0A645EIQ6</accession>
<evidence type="ECO:0008006" key="2">
    <source>
        <dbReference type="Google" id="ProtNLM"/>
    </source>
</evidence>
<proteinExistence type="predicted"/>
<dbReference type="Gene3D" id="1.10.1370.30">
    <property type="match status" value="1"/>
</dbReference>
<dbReference type="EMBL" id="VSSQ01047809">
    <property type="protein sequence ID" value="MPN01831.1"/>
    <property type="molecule type" value="Genomic_DNA"/>
</dbReference>